<sequence length="38" mass="4536">MENLLHDLIILFNSYRMVRPKAGLFPRSYSDPYRVLLP</sequence>
<accession>F7VC14</accession>
<gene>
    <name evidence="1" type="ORF">ATPR_0912</name>
</gene>
<proteinExistence type="predicted"/>
<organism evidence="1 2">
    <name type="scientific">Acetobacter tropicalis NBRC 101654</name>
    <dbReference type="NCBI Taxonomy" id="749388"/>
    <lineage>
        <taxon>Bacteria</taxon>
        <taxon>Pseudomonadati</taxon>
        <taxon>Pseudomonadota</taxon>
        <taxon>Alphaproteobacteria</taxon>
        <taxon>Acetobacterales</taxon>
        <taxon>Acetobacteraceae</taxon>
        <taxon>Acetobacter</taxon>
    </lineage>
</organism>
<protein>
    <submittedName>
        <fullName evidence="1">Uncharacterized protein</fullName>
    </submittedName>
</protein>
<reference evidence="1 2" key="1">
    <citation type="journal article" date="2011" name="Biochem. Biophys. Res. Commun.">
        <title>Increased number of Arginine-based salt bridges contributes to the thermotolerance of thermotolerant acetic acid bacteria, Acetobacter tropicalis SKU1100.</title>
        <authorList>
            <person name="Matsutani M."/>
            <person name="Hirakawa H."/>
            <person name="Nishikura M."/>
            <person name="Soemphol W."/>
            <person name="Ali I.A.I."/>
            <person name="Yakushi T."/>
            <person name="Matsushita K."/>
        </authorList>
    </citation>
    <scope>NUCLEOTIDE SEQUENCE [LARGE SCALE GENOMIC DNA]</scope>
    <source>
        <strain evidence="1 2">NBRC 101654</strain>
    </source>
</reference>
<comment type="caution">
    <text evidence="1">The sequence shown here is derived from an EMBL/GenBank/DDBJ whole genome shotgun (WGS) entry which is preliminary data.</text>
</comment>
<dbReference type="AlphaFoldDB" id="F7VC14"/>
<name>F7VC14_9PROT</name>
<evidence type="ECO:0000313" key="2">
    <source>
        <dbReference type="Proteomes" id="UP000004319"/>
    </source>
</evidence>
<dbReference type="EMBL" id="BABS01000017">
    <property type="protein sequence ID" value="GAA07909.1"/>
    <property type="molecule type" value="Genomic_DNA"/>
</dbReference>
<evidence type="ECO:0000313" key="1">
    <source>
        <dbReference type="EMBL" id="GAA07909.1"/>
    </source>
</evidence>
<dbReference type="Proteomes" id="UP000004319">
    <property type="component" value="Unassembled WGS sequence"/>
</dbReference>